<dbReference type="OrthoDB" id="9851318at2"/>
<dbReference type="AlphaFoldDB" id="I3IN08"/>
<keyword evidence="2" id="KW-1185">Reference proteome</keyword>
<comment type="caution">
    <text evidence="1">The sequence shown here is derived from an EMBL/GenBank/DDBJ whole genome shotgun (WGS) entry which is preliminary data.</text>
</comment>
<dbReference type="eggNOG" id="ENOG50349JG">
    <property type="taxonomic scope" value="Bacteria"/>
</dbReference>
<accession>I3IN08</accession>
<name>I3IN08_9BACT</name>
<sequence>MASFTSLIDHIATTLQNNAPLTSFCDAKWGKALSVLKAFKQRIEINLNDLPVILITRPSLEKNFLVNITRDGAHTVRLYAGFHQTDWAKALNEMVEFEEKIDDALLTDYTRGGLAINTIPKSSVNDEGEFHPVYFIVMEVEIKHRR</sequence>
<proteinExistence type="predicted"/>
<organism evidence="1 2">
    <name type="scientific">Candidatus Jettenia caeni</name>
    <dbReference type="NCBI Taxonomy" id="247490"/>
    <lineage>
        <taxon>Bacteria</taxon>
        <taxon>Pseudomonadati</taxon>
        <taxon>Planctomycetota</taxon>
        <taxon>Candidatus Brocadiia</taxon>
        <taxon>Candidatus Brocadiales</taxon>
        <taxon>Candidatus Brocadiaceae</taxon>
        <taxon>Candidatus Jettenia</taxon>
    </lineage>
</organism>
<evidence type="ECO:0000313" key="1">
    <source>
        <dbReference type="EMBL" id="GAB63103.1"/>
    </source>
</evidence>
<dbReference type="STRING" id="247490.KSU1_C1507"/>
<dbReference type="EMBL" id="BAFH01000003">
    <property type="protein sequence ID" value="GAB63103.1"/>
    <property type="molecule type" value="Genomic_DNA"/>
</dbReference>
<gene>
    <name evidence="1" type="ORF">KSU1_C1507</name>
</gene>
<reference evidence="1 2" key="1">
    <citation type="journal article" date="2012" name="FEBS Lett.">
        <title>Anammox organism KSU-1 expresses a NirK-type copper-containing nitrite reductase instead of a NirS-type with cytochrome cd1.</title>
        <authorList>
            <person name="Hira D."/>
            <person name="Toh H."/>
            <person name="Migita C.T."/>
            <person name="Okubo H."/>
            <person name="Nishiyama T."/>
            <person name="Hattori M."/>
            <person name="Furukawa K."/>
            <person name="Fujii T."/>
        </authorList>
    </citation>
    <scope>NUCLEOTIDE SEQUENCE [LARGE SCALE GENOMIC DNA]</scope>
</reference>
<dbReference type="Proteomes" id="UP000002985">
    <property type="component" value="Unassembled WGS sequence"/>
</dbReference>
<protein>
    <submittedName>
        <fullName evidence="1">Uncharacterized protein</fullName>
    </submittedName>
</protein>
<evidence type="ECO:0000313" key="2">
    <source>
        <dbReference type="Proteomes" id="UP000002985"/>
    </source>
</evidence>